<reference evidence="5" key="2">
    <citation type="submission" date="2023-02" db="EMBL/GenBank/DDBJ databases">
        <authorList>
            <person name="Sun Q."/>
            <person name="Mori K."/>
        </authorList>
    </citation>
    <scope>NUCLEOTIDE SEQUENCE</scope>
    <source>
        <strain evidence="5">NBRC 112290</strain>
    </source>
</reference>
<dbReference type="GO" id="GO:0000976">
    <property type="term" value="F:transcription cis-regulatory region binding"/>
    <property type="evidence" value="ECO:0007669"/>
    <property type="project" value="TreeGrafter"/>
</dbReference>
<dbReference type="GO" id="GO:0003700">
    <property type="term" value="F:DNA-binding transcription factor activity"/>
    <property type="evidence" value="ECO:0007669"/>
    <property type="project" value="TreeGrafter"/>
</dbReference>
<gene>
    <name evidence="5" type="ORF">GCM10025875_02890</name>
</gene>
<feature type="domain" description="HTH lacI-type" evidence="4">
    <location>
        <begin position="17"/>
        <end position="71"/>
    </location>
</feature>
<dbReference type="PANTHER" id="PTHR30146:SF109">
    <property type="entry name" value="HTH-TYPE TRANSCRIPTIONAL REGULATOR GALS"/>
    <property type="match status" value="1"/>
</dbReference>
<keyword evidence="3" id="KW-0804">Transcription</keyword>
<proteinExistence type="predicted"/>
<evidence type="ECO:0000256" key="3">
    <source>
        <dbReference type="ARBA" id="ARBA00023163"/>
    </source>
</evidence>
<dbReference type="Gene3D" id="3.40.50.2300">
    <property type="match status" value="1"/>
</dbReference>
<comment type="caution">
    <text evidence="5">The sequence shown here is derived from an EMBL/GenBank/DDBJ whole genome shotgun (WGS) entry which is preliminary data.</text>
</comment>
<dbReference type="Gene3D" id="1.10.260.40">
    <property type="entry name" value="lambda repressor-like DNA-binding domains"/>
    <property type="match status" value="1"/>
</dbReference>
<dbReference type="CDD" id="cd01392">
    <property type="entry name" value="HTH_LacI"/>
    <property type="match status" value="1"/>
</dbReference>
<dbReference type="AlphaFoldDB" id="A0AA37UTN8"/>
<dbReference type="Pfam" id="PF00356">
    <property type="entry name" value="LacI"/>
    <property type="match status" value="1"/>
</dbReference>
<accession>A0AA37UTN8</accession>
<keyword evidence="1" id="KW-0805">Transcription regulation</keyword>
<dbReference type="PANTHER" id="PTHR30146">
    <property type="entry name" value="LACI-RELATED TRANSCRIPTIONAL REPRESSOR"/>
    <property type="match status" value="1"/>
</dbReference>
<dbReference type="PROSITE" id="PS50932">
    <property type="entry name" value="HTH_LACI_2"/>
    <property type="match status" value="1"/>
</dbReference>
<dbReference type="PROSITE" id="PS00356">
    <property type="entry name" value="HTH_LACI_1"/>
    <property type="match status" value="1"/>
</dbReference>
<evidence type="ECO:0000259" key="4">
    <source>
        <dbReference type="PROSITE" id="PS50932"/>
    </source>
</evidence>
<dbReference type="SUPFAM" id="SSF47413">
    <property type="entry name" value="lambda repressor-like DNA-binding domains"/>
    <property type="match status" value="1"/>
</dbReference>
<evidence type="ECO:0000256" key="2">
    <source>
        <dbReference type="ARBA" id="ARBA00023125"/>
    </source>
</evidence>
<evidence type="ECO:0000256" key="1">
    <source>
        <dbReference type="ARBA" id="ARBA00023015"/>
    </source>
</evidence>
<sequence>MAHRWRAQQEGRGAAAPRLTDVARLADVSIATASRALSGSGVVSPALTTRVLEAVDALRYTVNPHARSLAGGATSVIGLMVYEIDDPYFGEIAGGVIQVAGGAAGACRSATRTARPPATSPGCGCCARSGWGRW</sequence>
<name>A0AA37UTN8_9MICO</name>
<dbReference type="InterPro" id="IPR000843">
    <property type="entry name" value="HTH_LacI"/>
</dbReference>
<dbReference type="Proteomes" id="UP001157161">
    <property type="component" value="Unassembled WGS sequence"/>
</dbReference>
<evidence type="ECO:0000313" key="5">
    <source>
        <dbReference type="EMBL" id="GMA30297.1"/>
    </source>
</evidence>
<keyword evidence="6" id="KW-1185">Reference proteome</keyword>
<keyword evidence="2" id="KW-0238">DNA-binding</keyword>
<reference evidence="5" key="1">
    <citation type="journal article" date="2014" name="Int. J. Syst. Evol. Microbiol.">
        <title>Complete genome sequence of Corynebacterium casei LMG S-19264T (=DSM 44701T), isolated from a smear-ripened cheese.</title>
        <authorList>
            <consortium name="US DOE Joint Genome Institute (JGI-PGF)"/>
            <person name="Walter F."/>
            <person name="Albersmeier A."/>
            <person name="Kalinowski J."/>
            <person name="Ruckert C."/>
        </authorList>
    </citation>
    <scope>NUCLEOTIDE SEQUENCE</scope>
    <source>
        <strain evidence="5">NBRC 112290</strain>
    </source>
</reference>
<dbReference type="EMBL" id="BSUM01000001">
    <property type="protein sequence ID" value="GMA30297.1"/>
    <property type="molecule type" value="Genomic_DNA"/>
</dbReference>
<evidence type="ECO:0000313" key="6">
    <source>
        <dbReference type="Proteomes" id="UP001157161"/>
    </source>
</evidence>
<dbReference type="InterPro" id="IPR010982">
    <property type="entry name" value="Lambda_DNA-bd_dom_sf"/>
</dbReference>
<organism evidence="5 6">
    <name type="scientific">Litorihabitans aurantiacus</name>
    <dbReference type="NCBI Taxonomy" id="1930061"/>
    <lineage>
        <taxon>Bacteria</taxon>
        <taxon>Bacillati</taxon>
        <taxon>Actinomycetota</taxon>
        <taxon>Actinomycetes</taxon>
        <taxon>Micrococcales</taxon>
        <taxon>Beutenbergiaceae</taxon>
        <taxon>Litorihabitans</taxon>
    </lineage>
</organism>
<protein>
    <recommendedName>
        <fullName evidence="4">HTH lacI-type domain-containing protein</fullName>
    </recommendedName>
</protein>
<dbReference type="SMART" id="SM00354">
    <property type="entry name" value="HTH_LACI"/>
    <property type="match status" value="1"/>
</dbReference>